<dbReference type="Pfam" id="PF02170">
    <property type="entry name" value="PAZ"/>
    <property type="match status" value="1"/>
</dbReference>
<feature type="compositionally biased region" description="Gly residues" evidence="1">
    <location>
        <begin position="46"/>
        <end position="55"/>
    </location>
</feature>
<dbReference type="SMART" id="SM00950">
    <property type="entry name" value="Piwi"/>
    <property type="match status" value="1"/>
</dbReference>
<dbReference type="Gene3D" id="2.170.260.10">
    <property type="entry name" value="paz domain"/>
    <property type="match status" value="1"/>
</dbReference>
<dbReference type="OrthoDB" id="10252740at2759"/>
<feature type="domain" description="PAZ" evidence="2">
    <location>
        <begin position="312"/>
        <end position="417"/>
    </location>
</feature>
<evidence type="ECO:0000259" key="2">
    <source>
        <dbReference type="PROSITE" id="PS50821"/>
    </source>
</evidence>
<reference evidence="4 5" key="1">
    <citation type="submission" date="2019-02" db="EMBL/GenBank/DDBJ databases">
        <title>Genome sequencing of the rare red list fungi Phellinidium pouzarii.</title>
        <authorList>
            <person name="Buettner E."/>
            <person name="Kellner H."/>
        </authorList>
    </citation>
    <scope>NUCLEOTIDE SEQUENCE [LARGE SCALE GENOMIC DNA]</scope>
    <source>
        <strain evidence="4 5">DSM 108285</strain>
    </source>
</reference>
<dbReference type="InterPro" id="IPR032472">
    <property type="entry name" value="ArgoL2"/>
</dbReference>
<name>A0A4S4L1B2_9AGAM</name>
<dbReference type="InterPro" id="IPR032474">
    <property type="entry name" value="Argonaute_N"/>
</dbReference>
<dbReference type="CDD" id="cd04657">
    <property type="entry name" value="Piwi_ago-like"/>
    <property type="match status" value="1"/>
</dbReference>
<evidence type="ECO:0000313" key="4">
    <source>
        <dbReference type="EMBL" id="THH04985.1"/>
    </source>
</evidence>
<proteinExistence type="predicted"/>
<accession>A0A4S4L1B2</accession>
<dbReference type="InterPro" id="IPR003165">
    <property type="entry name" value="Piwi"/>
</dbReference>
<dbReference type="Gene3D" id="3.30.420.10">
    <property type="entry name" value="Ribonuclease H-like superfamily/Ribonuclease H"/>
    <property type="match status" value="1"/>
</dbReference>
<dbReference type="InterPro" id="IPR014811">
    <property type="entry name" value="ArgoL1"/>
</dbReference>
<protein>
    <recommendedName>
        <fullName evidence="6">Piwi domain-containing protein</fullName>
    </recommendedName>
</protein>
<dbReference type="SUPFAM" id="SSF101690">
    <property type="entry name" value="PAZ domain"/>
    <property type="match status" value="1"/>
</dbReference>
<dbReference type="Pfam" id="PF16486">
    <property type="entry name" value="ArgoN"/>
    <property type="match status" value="1"/>
</dbReference>
<dbReference type="InterPro" id="IPR045246">
    <property type="entry name" value="Piwi_ago-like"/>
</dbReference>
<dbReference type="EMBL" id="SGPK01000295">
    <property type="protein sequence ID" value="THH04985.1"/>
    <property type="molecule type" value="Genomic_DNA"/>
</dbReference>
<dbReference type="PROSITE" id="PS50821">
    <property type="entry name" value="PAZ"/>
    <property type="match status" value="1"/>
</dbReference>
<organism evidence="4 5">
    <name type="scientific">Phellinidium pouzarii</name>
    <dbReference type="NCBI Taxonomy" id="167371"/>
    <lineage>
        <taxon>Eukaryota</taxon>
        <taxon>Fungi</taxon>
        <taxon>Dikarya</taxon>
        <taxon>Basidiomycota</taxon>
        <taxon>Agaricomycotina</taxon>
        <taxon>Agaricomycetes</taxon>
        <taxon>Hymenochaetales</taxon>
        <taxon>Hymenochaetaceae</taxon>
        <taxon>Phellinidium</taxon>
    </lineage>
</organism>
<dbReference type="CDD" id="cd02846">
    <property type="entry name" value="PAZ_argonaute_like"/>
    <property type="match status" value="1"/>
</dbReference>
<dbReference type="Pfam" id="PF08699">
    <property type="entry name" value="ArgoL1"/>
    <property type="match status" value="1"/>
</dbReference>
<dbReference type="InterPro" id="IPR036085">
    <property type="entry name" value="PAZ_dom_sf"/>
</dbReference>
<dbReference type="AlphaFoldDB" id="A0A4S4L1B2"/>
<evidence type="ECO:0000259" key="3">
    <source>
        <dbReference type="PROSITE" id="PS50822"/>
    </source>
</evidence>
<feature type="domain" description="Piwi" evidence="3">
    <location>
        <begin position="601"/>
        <end position="902"/>
    </location>
</feature>
<dbReference type="InterPro" id="IPR003100">
    <property type="entry name" value="PAZ_dom"/>
</dbReference>
<dbReference type="SUPFAM" id="SSF53098">
    <property type="entry name" value="Ribonuclease H-like"/>
    <property type="match status" value="1"/>
</dbReference>
<gene>
    <name evidence="4" type="ORF">EW145_g5129</name>
</gene>
<feature type="region of interest" description="Disordered" evidence="1">
    <location>
        <begin position="1"/>
        <end position="72"/>
    </location>
</feature>
<dbReference type="Proteomes" id="UP000308199">
    <property type="component" value="Unassembled WGS sequence"/>
</dbReference>
<evidence type="ECO:0008006" key="6">
    <source>
        <dbReference type="Google" id="ProtNLM"/>
    </source>
</evidence>
<dbReference type="SMART" id="SM01163">
    <property type="entry name" value="DUF1785"/>
    <property type="match status" value="1"/>
</dbReference>
<comment type="caution">
    <text evidence="4">The sequence shown here is derived from an EMBL/GenBank/DDBJ whole genome shotgun (WGS) entry which is preliminary data.</text>
</comment>
<dbReference type="PANTHER" id="PTHR22891">
    <property type="entry name" value="EUKARYOTIC TRANSLATION INITIATION FACTOR 2C"/>
    <property type="match status" value="1"/>
</dbReference>
<evidence type="ECO:0000256" key="1">
    <source>
        <dbReference type="SAM" id="MobiDB-lite"/>
    </source>
</evidence>
<dbReference type="Pfam" id="PF16488">
    <property type="entry name" value="ArgoL2"/>
    <property type="match status" value="1"/>
</dbReference>
<dbReference type="InterPro" id="IPR036397">
    <property type="entry name" value="RNaseH_sf"/>
</dbReference>
<feature type="compositionally biased region" description="Basic residues" evidence="1">
    <location>
        <begin position="1"/>
        <end position="12"/>
    </location>
</feature>
<sequence>MDNPRGRGRGQSRGRGAPPSQRGASPSHYPGGAPSETSRGSSQGPRGFGGRGRGGMPTQVFEPNTPAQPASHLSDKELNALVARFKSLSTSVPNRVMRPGFGKRGTAVTLRANFFALKYPKNVVLYDYAIEITPAVKTEEKRLRKRLFDLLDGSQEFAPYLHDIAHDRMQRLISKRVLPADFSVAVPFYEEGEAGPRAGGKTYIVKVLEPKELKSSDLDRYLQGDDASYDALPIISAFNLITTSHAAHTGVLFGKNRYYFPPSKFTPPESAFQLSSGLEAWKGFFASVRPVYKNLMVNVNICMSAFYVPYARLSDAIIKYEQQSRGSSNPHLFYKRVRVTTKHLGYRKKSSIKGFGNQSARKTIFQCDELGGKVNVEQYFQRKYNVKLQHADDMPVVNLGNKTKDVFVPAELCEIEPGQSYAGVLSERETAEMIKYACNPPYDNARAIISHGLPMLGLRQRASPMHGFGVEVSVDMAVVPARVLNAPKVIYQSGQPSVANGSWNILGVRFSRPAQLSRAAVLVLADGGRDDFRDTTDPVLRGIVTGFLQKCRNSGMLVDANLPPLLFIRLPRPDLKRDALRTAAIDSIEAQLKTLPGRPNIVLVFMSNRDSHVYPGLKKLCDTKLGIPTVCMLMPKVSKEKGQDQYFSNIALKVNAKLGGLNHKLDQSSLRWLNNSMLVGMDVTHPGVGCVKGTPSIAAVVASCDMDFMHYPASLRLQEYRKEMITEVKAMIIERLIEYSKRQKSLPERVIVFRDGVSEGQFDQVLIHELPEIQAAFRSFKDYRPKLTISICGKRHHARFYPTKPEQADKTSNTKAGTVVDQGITAVYDFDFYLQAHAGLQGTVRATHYTVIFDENRFPADDIQQGANDISYLWARATKSVSLIPPAYWADTACERGRLYLHGILPPPEGCRERNMNEEQIVRRAKELWGQGVHNDLQSSMFYL</sequence>
<dbReference type="InterPro" id="IPR012337">
    <property type="entry name" value="RNaseH-like_sf"/>
</dbReference>
<evidence type="ECO:0000313" key="5">
    <source>
        <dbReference type="Proteomes" id="UP000308199"/>
    </source>
</evidence>
<dbReference type="Gene3D" id="3.40.50.2300">
    <property type="match status" value="1"/>
</dbReference>
<dbReference type="GO" id="GO:0003723">
    <property type="term" value="F:RNA binding"/>
    <property type="evidence" value="ECO:0007669"/>
    <property type="project" value="InterPro"/>
</dbReference>
<keyword evidence="5" id="KW-1185">Reference proteome</keyword>
<dbReference type="PROSITE" id="PS50822">
    <property type="entry name" value="PIWI"/>
    <property type="match status" value="1"/>
</dbReference>
<dbReference type="Pfam" id="PF02171">
    <property type="entry name" value="Piwi"/>
    <property type="match status" value="1"/>
</dbReference>